<dbReference type="EMBL" id="CP115149">
    <property type="protein sequence ID" value="WBL37592.1"/>
    <property type="molecule type" value="Genomic_DNA"/>
</dbReference>
<reference evidence="1 2" key="1">
    <citation type="journal article" date="2023" name="ISME J.">
        <title>Thermophilic Dehalococcoidia with unusual traits shed light on an unexpected past.</title>
        <authorList>
            <person name="Palmer M."/>
            <person name="Covington J.K."/>
            <person name="Zhou E.M."/>
            <person name="Thomas S.C."/>
            <person name="Habib N."/>
            <person name="Seymour C.O."/>
            <person name="Lai D."/>
            <person name="Johnston J."/>
            <person name="Hashimi A."/>
            <person name="Jiao J.Y."/>
            <person name="Muok A.R."/>
            <person name="Liu L."/>
            <person name="Xian W.D."/>
            <person name="Zhi X.Y."/>
            <person name="Li M.M."/>
            <person name="Silva L.P."/>
            <person name="Bowen B.P."/>
            <person name="Louie K."/>
            <person name="Briegel A."/>
            <person name="Pett-Ridge J."/>
            <person name="Weber P.K."/>
            <person name="Tocheva E.I."/>
            <person name="Woyke T."/>
            <person name="Northen T.R."/>
            <person name="Mayali X."/>
            <person name="Li W.J."/>
            <person name="Hedlund B.P."/>
        </authorList>
    </citation>
    <scope>NUCLEOTIDE SEQUENCE [LARGE SCALE GENOMIC DNA]</scope>
    <source>
        <strain evidence="1 2">YIM 72310</strain>
    </source>
</reference>
<protein>
    <recommendedName>
        <fullName evidence="3">DUF2795 domain-containing protein</fullName>
    </recommendedName>
</protein>
<gene>
    <name evidence="1" type="ORF">O0235_03200</name>
</gene>
<dbReference type="RefSeq" id="WP_270058106.1">
    <property type="nucleotide sequence ID" value="NZ_CP115149.1"/>
</dbReference>
<organism evidence="1 2">
    <name type="scientific">Tepidiforma flava</name>
    <dbReference type="NCBI Taxonomy" id="3004094"/>
    <lineage>
        <taxon>Bacteria</taxon>
        <taxon>Bacillati</taxon>
        <taxon>Chloroflexota</taxon>
        <taxon>Tepidiformia</taxon>
        <taxon>Tepidiformales</taxon>
        <taxon>Tepidiformaceae</taxon>
        <taxon>Tepidiforma</taxon>
    </lineage>
</organism>
<accession>A0ABY7MBL6</accession>
<evidence type="ECO:0000313" key="2">
    <source>
        <dbReference type="Proteomes" id="UP001212803"/>
    </source>
</evidence>
<keyword evidence="2" id="KW-1185">Reference proteome</keyword>
<name>A0ABY7MBL6_9CHLR</name>
<evidence type="ECO:0000313" key="1">
    <source>
        <dbReference type="EMBL" id="WBL37592.1"/>
    </source>
</evidence>
<sequence>MPAASWNDIVRLAGPLFEQGLQPDRSDLLEIAFTGDFSDDVIDAIDSLDGKPIPTLDELRARLAAKGVLAD</sequence>
<evidence type="ECO:0008006" key="3">
    <source>
        <dbReference type="Google" id="ProtNLM"/>
    </source>
</evidence>
<dbReference type="Proteomes" id="UP001212803">
    <property type="component" value="Chromosome"/>
</dbReference>
<proteinExistence type="predicted"/>